<dbReference type="PANTHER" id="PTHR12792:SF0">
    <property type="entry name" value="SEPARIN"/>
    <property type="match status" value="1"/>
</dbReference>
<feature type="domain" description="Peptidase C50" evidence="6">
    <location>
        <begin position="1928"/>
        <end position="2023"/>
    </location>
</feature>
<comment type="caution">
    <text evidence="7">The sequence shown here is derived from an EMBL/GenBank/DDBJ whole genome shotgun (WGS) entry which is preliminary data.</text>
</comment>
<proteinExistence type="predicted"/>
<evidence type="ECO:0000256" key="5">
    <source>
        <dbReference type="SAM" id="MobiDB-lite"/>
    </source>
</evidence>
<dbReference type="InterPro" id="IPR005314">
    <property type="entry name" value="Peptidase_C50"/>
</dbReference>
<dbReference type="GO" id="GO:0005737">
    <property type="term" value="C:cytoplasm"/>
    <property type="evidence" value="ECO:0007669"/>
    <property type="project" value="TreeGrafter"/>
</dbReference>
<evidence type="ECO:0000256" key="2">
    <source>
        <dbReference type="ARBA" id="ARBA00012489"/>
    </source>
</evidence>
<feature type="region of interest" description="Disordered" evidence="5">
    <location>
        <begin position="41"/>
        <end position="93"/>
    </location>
</feature>
<feature type="region of interest" description="Disordered" evidence="5">
    <location>
        <begin position="1350"/>
        <end position="1380"/>
    </location>
</feature>
<feature type="compositionally biased region" description="Polar residues" evidence="5">
    <location>
        <begin position="142"/>
        <end position="151"/>
    </location>
</feature>
<accession>A0A559MEA3</accession>
<dbReference type="Proteomes" id="UP000315522">
    <property type="component" value="Unassembled WGS sequence"/>
</dbReference>
<feature type="compositionally biased region" description="Basic and acidic residues" evidence="5">
    <location>
        <begin position="74"/>
        <end position="93"/>
    </location>
</feature>
<dbReference type="PANTHER" id="PTHR12792">
    <property type="entry name" value="EXTRA SPINDLE POLES 1-RELATED"/>
    <property type="match status" value="1"/>
</dbReference>
<comment type="catalytic activity">
    <reaction evidence="1">
        <text>All bonds known to be hydrolyzed by this endopeptidase have arginine in P1 and an acidic residue in P4. P6 is often occupied by an acidic residue or by a hydroxy-amino-acid residue, the phosphorylation of which enhances cleavage.</text>
        <dbReference type="EC" id="3.4.22.49"/>
    </reaction>
</comment>
<feature type="compositionally biased region" description="Polar residues" evidence="5">
    <location>
        <begin position="1484"/>
        <end position="1497"/>
    </location>
</feature>
<dbReference type="InterPro" id="IPR011990">
    <property type="entry name" value="TPR-like_helical_dom_sf"/>
</dbReference>
<dbReference type="InterPro" id="IPR030397">
    <property type="entry name" value="SEPARIN_core_dom"/>
</dbReference>
<feature type="region of interest" description="Disordered" evidence="5">
    <location>
        <begin position="114"/>
        <end position="182"/>
    </location>
</feature>
<feature type="compositionally biased region" description="Low complexity" evidence="5">
    <location>
        <begin position="160"/>
        <end position="182"/>
    </location>
</feature>
<dbReference type="SUPFAM" id="SSF48452">
    <property type="entry name" value="TPR-like"/>
    <property type="match status" value="1"/>
</dbReference>
<dbReference type="GO" id="GO:0006508">
    <property type="term" value="P:proteolysis"/>
    <property type="evidence" value="ECO:0007669"/>
    <property type="project" value="InterPro"/>
</dbReference>
<sequence length="2121" mass="234822">MASLQETADSIRAAVSSTTTCTPATATILSDLLLPKITILPKPLEGNPKKPSKSALSSKATKPTGAKTRGRKVSFAEKENRTESKDDNQLSPKERSILATEIINATLKSLSEAIKAPSSSSVRRQASSRDLIKGTARRPLMRSNSAPQSPLQPRLLNRVSTSPSISSRPSRSSSSASLTTSGHRSTAECARLAFACLRALQAAKLPGIDLPPLQLENGMSVLIGKLITLGLDDLATKELRILKKRLHTEDAPKRTLTSKANVTAVPQTLGELLDFGNTKLIGAKLALVISSQLHILRLMTSSRKQKNVEAALPILDPSHPSSPTTLLLLAAKDSKSTDKVARQLHSLSDLLLSLCPSVSSSDDALALESRLSVTPEASFQLQTLALHNRISWWKLAGHKANHATEFFDPFLRCLSTFARRNPGGARETYQIASAAFVDLKRLLSECVDAGHGGSRSVLTGISRAFSSLAQEANLVEDAIHWTLDLKGLFDEKVDSDAKQSFIVARLAALTLKRPSRNDEEDLLLTLLEVLERPFRGESSEIDDLLTEVSSARRAAISVLAASSPTSQQDSKLSDGMRQMCESLVFICPRLCSRYLGKPLDVNSSTKDIVRHEQRRQFIAKSGLHSIDSALFVLKMLLSEGQLTWDLLDSKLQDCLFLMDRLDLMAMEGQLLEKPTQSYYVKISNIYYTYFLNERRNMEGFKETQQLRVLRRSVDCVRTRSQLEKKGALLSTKLERMAGICKIVGRYDELFKILVDLRDEMVKDGVLSAVAVTAASQPLRKAWNKDDETSMLARTVQTLLKVQLKYLDSSLHTPLVDDSWTDDEKGVLLEHQSRLLSDQSCNTAAAWNLQIKTFEALLSVYTKSHYPVRRLRVLIQIQSHDLEFPEEVTQIMQDELRAEDIATCVVDGTKDEALRNYLPHFQTLAISTIELMKGLPPVDALKRSLVIWADMRNICGDLETLERQIEDIPDLLSHLQSIADYLQVKGLEALRLAVLRMITDFMELRGANTSPDDLIFGFTNLGSQWLQLGYSGKAGLALDRAENYSHQNGVSSPAMMQLHLSSSEYLLAIGNFEKCEDQLARAQLIHTEETEFRSGKNTVLTPEERTTKNLLMSNAYSIYSMLALERGSAHISLNLARQSVRLLRRAWANTEKHLQSRSAANNARKSETERLADEFSQMNMSTSTINAAPVTDPVTGSSFWALVTPFFRSLNHLAVVYAHHGMFQESLYYVDQGYQLMKQVGAEARQAMGAALKGNTLLKAGDLEKGSELLAESQRLSLPEKGLDSVMLAYHFGNMHGLLGDRDAEIVAYEAAEEVLNRLVSVDHIGTLDKISNPVDSLETKMFQLALSKPKAPAKRKAPARPKAATKSKVVARVKSPVEPTPSISDECNQLISLKGMVLRQKARALMEIKKFVESLALLNGLSATPNSQLEAVDHGLAIAKQLLLQSMEQMTADPVYSVLQDSTISFPSVMGPSKSEKIGDRLSVTRSSPPKKSQITRNAKDRNRSKSPAPDSFFDRLRQAQEHLTEAHSVALCVAPIGLIHRISAILNSVSILLSAAGHVKGRSITHPSFASSTIETARNLALRREHKAIHTDSSAAFKLDDSCWPNISSAGPRRSSLGLPHDLSRFQRDYIDIIPKSWTAVSISLSDSRNELSITKLQAGHSPFVLRLPLGRHNSIDADEEVFGFEQGRSELQEIIELANESSHDARDMTEKEAKTAWWEEREALDARLKDLLENIEKVWLGGFTGIFSQHARRPELLARFQKSFHNILDKHLPSRRQKTKKKTANPRITLDSRILDLFIGLGDASDEYCDFSEPLTDLLYFVIDVLQFHGELNAYAEIDFDSIVIETHDALRCYHEAVRASGDSDEGRHTILILDKALHSFPWESLPCMEGQAVSRLPSLSCLRDRIIASQPSLSDKLPEGCYARREEGSYILNPDGDLKNTQATFGRALQTLDEWDSIVKREPTEAEFKTSLESKDIFLYFGHGSGAQYIRALEIRKLQTCAVTFLMGCSSGALTEVGEFEPYGTPINYMHAGSPALVATLWDVTDKDIDRFAKVTLESWGLFEGCESKKGKGKKKEGPVVVGAMSLVEAVAKGREACNLRYLNAAAVCVYGVPVYLN</sequence>
<evidence type="ECO:0000256" key="4">
    <source>
        <dbReference type="ARBA" id="ARBA00022829"/>
    </source>
</evidence>
<keyword evidence="4" id="KW-0159">Chromosome partition</keyword>
<dbReference type="Pfam" id="PF03568">
    <property type="entry name" value="Separin_C"/>
    <property type="match status" value="1"/>
</dbReference>
<organism evidence="7 8">
    <name type="scientific">Lachnellula willkommii</name>
    <dbReference type="NCBI Taxonomy" id="215461"/>
    <lineage>
        <taxon>Eukaryota</taxon>
        <taxon>Fungi</taxon>
        <taxon>Dikarya</taxon>
        <taxon>Ascomycota</taxon>
        <taxon>Pezizomycotina</taxon>
        <taxon>Leotiomycetes</taxon>
        <taxon>Helotiales</taxon>
        <taxon>Lachnaceae</taxon>
        <taxon>Lachnellula</taxon>
    </lineage>
</organism>
<gene>
    <name evidence="7" type="primary">bimB</name>
    <name evidence="7" type="ORF">LAWI1_G002539</name>
</gene>
<evidence type="ECO:0000256" key="1">
    <source>
        <dbReference type="ARBA" id="ARBA00000451"/>
    </source>
</evidence>
<dbReference type="EC" id="3.4.22.49" evidence="2"/>
<feature type="compositionally biased region" description="Basic residues" evidence="5">
    <location>
        <begin position="1351"/>
        <end position="1371"/>
    </location>
</feature>
<dbReference type="Gene3D" id="1.25.40.10">
    <property type="entry name" value="Tetratricopeptide repeat domain"/>
    <property type="match status" value="1"/>
</dbReference>
<keyword evidence="8" id="KW-1185">Reference proteome</keyword>
<keyword evidence="3" id="KW-0378">Hydrolase</keyword>
<dbReference type="GO" id="GO:0005634">
    <property type="term" value="C:nucleus"/>
    <property type="evidence" value="ECO:0007669"/>
    <property type="project" value="InterPro"/>
</dbReference>
<protein>
    <recommendedName>
        <fullName evidence="2">separase</fullName>
        <ecNumber evidence="2">3.4.22.49</ecNumber>
    </recommendedName>
</protein>
<evidence type="ECO:0000313" key="8">
    <source>
        <dbReference type="Proteomes" id="UP000315522"/>
    </source>
</evidence>
<dbReference type="GO" id="GO:0004197">
    <property type="term" value="F:cysteine-type endopeptidase activity"/>
    <property type="evidence" value="ECO:0007669"/>
    <property type="project" value="InterPro"/>
</dbReference>
<dbReference type="GO" id="GO:0044732">
    <property type="term" value="C:mitotic spindle pole body"/>
    <property type="evidence" value="ECO:0007669"/>
    <property type="project" value="TreeGrafter"/>
</dbReference>
<name>A0A559MEA3_9HELO</name>
<evidence type="ECO:0000259" key="6">
    <source>
        <dbReference type="PROSITE" id="PS51700"/>
    </source>
</evidence>
<dbReference type="PROSITE" id="PS51700">
    <property type="entry name" value="SEPARIN"/>
    <property type="match status" value="1"/>
</dbReference>
<feature type="compositionally biased region" description="Low complexity" evidence="5">
    <location>
        <begin position="118"/>
        <end position="129"/>
    </location>
</feature>
<dbReference type="GO" id="GO:0051307">
    <property type="term" value="P:meiotic chromosome separation"/>
    <property type="evidence" value="ECO:0007669"/>
    <property type="project" value="TreeGrafter"/>
</dbReference>
<evidence type="ECO:0000256" key="3">
    <source>
        <dbReference type="ARBA" id="ARBA00022801"/>
    </source>
</evidence>
<dbReference type="GO" id="GO:0072686">
    <property type="term" value="C:mitotic spindle"/>
    <property type="evidence" value="ECO:0007669"/>
    <property type="project" value="TreeGrafter"/>
</dbReference>
<feature type="compositionally biased region" description="Low complexity" evidence="5">
    <location>
        <begin position="53"/>
        <end position="64"/>
    </location>
</feature>
<evidence type="ECO:0000313" key="7">
    <source>
        <dbReference type="EMBL" id="TVY91304.1"/>
    </source>
</evidence>
<dbReference type="EMBL" id="QGML01000589">
    <property type="protein sequence ID" value="TVY91304.1"/>
    <property type="molecule type" value="Genomic_DNA"/>
</dbReference>
<feature type="region of interest" description="Disordered" evidence="5">
    <location>
        <begin position="1470"/>
        <end position="1511"/>
    </location>
</feature>
<reference evidence="7 8" key="1">
    <citation type="submission" date="2018-05" db="EMBL/GenBank/DDBJ databases">
        <title>Genome sequencing and assembly of the regulated plant pathogen Lachnellula willkommii and related sister species for the development of diagnostic species identification markers.</title>
        <authorList>
            <person name="Giroux E."/>
            <person name="Bilodeau G."/>
        </authorList>
    </citation>
    <scope>NUCLEOTIDE SEQUENCE [LARGE SCALE GENOMIC DNA]</scope>
    <source>
        <strain evidence="7 8">CBS 172.35</strain>
    </source>
</reference>